<gene>
    <name evidence="1" type="ORF">H4W79_002505</name>
</gene>
<protein>
    <submittedName>
        <fullName evidence="1">Uncharacterized protein</fullName>
    </submittedName>
</protein>
<sequence>MEFAHLAPALRLARLAELRAALEQTLFGGGHRSAA</sequence>
<dbReference type="EMBL" id="JADBDY010000001">
    <property type="protein sequence ID" value="MBE1458291.1"/>
    <property type="molecule type" value="Genomic_DNA"/>
</dbReference>
<accession>A0ABR9HH83</accession>
<organism evidence="1 2">
    <name type="scientific">Nocardiopsis terrae</name>
    <dbReference type="NCBI Taxonomy" id="372655"/>
    <lineage>
        <taxon>Bacteria</taxon>
        <taxon>Bacillati</taxon>
        <taxon>Actinomycetota</taxon>
        <taxon>Actinomycetes</taxon>
        <taxon>Streptosporangiales</taxon>
        <taxon>Nocardiopsidaceae</taxon>
        <taxon>Nocardiopsis</taxon>
    </lineage>
</organism>
<dbReference type="Proteomes" id="UP000598217">
    <property type="component" value="Unassembled WGS sequence"/>
</dbReference>
<evidence type="ECO:0000313" key="1">
    <source>
        <dbReference type="EMBL" id="MBE1458291.1"/>
    </source>
</evidence>
<name>A0ABR9HH83_9ACTN</name>
<comment type="caution">
    <text evidence="1">The sequence shown here is derived from an EMBL/GenBank/DDBJ whole genome shotgun (WGS) entry which is preliminary data.</text>
</comment>
<evidence type="ECO:0000313" key="2">
    <source>
        <dbReference type="Proteomes" id="UP000598217"/>
    </source>
</evidence>
<keyword evidence="2" id="KW-1185">Reference proteome</keyword>
<proteinExistence type="predicted"/>
<reference evidence="1 2" key="1">
    <citation type="submission" date="2020-10" db="EMBL/GenBank/DDBJ databases">
        <title>Sequencing the genomes of 1000 actinobacteria strains.</title>
        <authorList>
            <person name="Klenk H.-P."/>
        </authorList>
    </citation>
    <scope>NUCLEOTIDE SEQUENCE [LARGE SCALE GENOMIC DNA]</scope>
    <source>
        <strain evidence="1 2">DSM 45157</strain>
    </source>
</reference>